<feature type="compositionally biased region" description="Polar residues" evidence="1">
    <location>
        <begin position="57"/>
        <end position="87"/>
    </location>
</feature>
<feature type="region of interest" description="Disordered" evidence="1">
    <location>
        <begin position="1"/>
        <end position="154"/>
    </location>
</feature>
<organism evidence="2 3">
    <name type="scientific">Seiridium unicorne</name>
    <dbReference type="NCBI Taxonomy" id="138068"/>
    <lineage>
        <taxon>Eukaryota</taxon>
        <taxon>Fungi</taxon>
        <taxon>Dikarya</taxon>
        <taxon>Ascomycota</taxon>
        <taxon>Pezizomycotina</taxon>
        <taxon>Sordariomycetes</taxon>
        <taxon>Xylariomycetidae</taxon>
        <taxon>Amphisphaeriales</taxon>
        <taxon>Sporocadaceae</taxon>
        <taxon>Seiridium</taxon>
    </lineage>
</organism>
<dbReference type="Proteomes" id="UP001408356">
    <property type="component" value="Unassembled WGS sequence"/>
</dbReference>
<feature type="compositionally biased region" description="Acidic residues" evidence="1">
    <location>
        <begin position="137"/>
        <end position="146"/>
    </location>
</feature>
<name>A0ABR2VE04_9PEZI</name>
<proteinExistence type="predicted"/>
<comment type="caution">
    <text evidence="2">The sequence shown here is derived from an EMBL/GenBank/DDBJ whole genome shotgun (WGS) entry which is preliminary data.</text>
</comment>
<keyword evidence="3" id="KW-1185">Reference proteome</keyword>
<dbReference type="EMBL" id="JARVKF010000024">
    <property type="protein sequence ID" value="KAK9425133.1"/>
    <property type="molecule type" value="Genomic_DNA"/>
</dbReference>
<sequence>MIQFRKGQTTTGKGLSSNDKTSSIPARRGVINQPDIANPTDTDGLGRPTQDEPISKPLSTQPPISSTFLGTFGQPSKQQNRGSSSTRPSHKATSLVVEPPPGSKRYTTLQKGKWAAPIPSDPPASQSAEPAGKDDESTAGEEEEFDGDAHCSSQDNDDLLDFPHHYGICSHCGSTTASSRHRDVLLYAIPPPTRWIDAGDTVLKLIPKWLISSNELVYVDWNGVVVPLWYIAHLVGYRQALTYYVPYIFKA</sequence>
<evidence type="ECO:0000313" key="3">
    <source>
        <dbReference type="Proteomes" id="UP001408356"/>
    </source>
</evidence>
<feature type="compositionally biased region" description="Polar residues" evidence="1">
    <location>
        <begin position="1"/>
        <end position="24"/>
    </location>
</feature>
<evidence type="ECO:0000313" key="2">
    <source>
        <dbReference type="EMBL" id="KAK9425133.1"/>
    </source>
</evidence>
<evidence type="ECO:0000256" key="1">
    <source>
        <dbReference type="SAM" id="MobiDB-lite"/>
    </source>
</evidence>
<accession>A0ABR2VE04</accession>
<gene>
    <name evidence="2" type="ORF">SUNI508_03273</name>
</gene>
<reference evidence="2 3" key="1">
    <citation type="journal article" date="2024" name="J. Plant Pathol.">
        <title>Sequence and assembly of the genome of Seiridium unicorne, isolate CBS 538.82, causal agent of cypress canker disease.</title>
        <authorList>
            <person name="Scali E."/>
            <person name="Rocca G.D."/>
            <person name="Danti R."/>
            <person name="Garbelotto M."/>
            <person name="Barberini S."/>
            <person name="Baroncelli R."/>
            <person name="Emiliani G."/>
        </authorList>
    </citation>
    <scope>NUCLEOTIDE SEQUENCE [LARGE SCALE GENOMIC DNA]</scope>
    <source>
        <strain evidence="2 3">BM-138-508</strain>
    </source>
</reference>
<protein>
    <submittedName>
        <fullName evidence="2">Uncharacterized protein</fullName>
    </submittedName>
</protein>